<feature type="compositionally biased region" description="Polar residues" evidence="1">
    <location>
        <begin position="162"/>
        <end position="172"/>
    </location>
</feature>
<reference evidence="2 3" key="1">
    <citation type="journal article" date="2020" name="ISME J.">
        <title>Uncovering the hidden diversity of litter-decomposition mechanisms in mushroom-forming fungi.</title>
        <authorList>
            <person name="Floudas D."/>
            <person name="Bentzer J."/>
            <person name="Ahren D."/>
            <person name="Johansson T."/>
            <person name="Persson P."/>
            <person name="Tunlid A."/>
        </authorList>
    </citation>
    <scope>NUCLEOTIDE SEQUENCE [LARGE SCALE GENOMIC DNA]</scope>
    <source>
        <strain evidence="2 3">CBS 291.85</strain>
    </source>
</reference>
<dbReference type="OrthoDB" id="163438at2759"/>
<name>A0A8H5LVI8_9AGAR</name>
<sequence length="339" mass="37581">MDADGKYGDGHVILMLSRVCCFYSSDSQPASVNVFSVLIAQLLPPAPSVPTLLTMAPGLRLKSIQVTQADATTLVEDKETYVYSVAVTDGKRTYNTPWANECRWEVDYPIEPSDTVHAVSLELYRKRKKLQRLPCSRKLGKASFDTQMIEDTEEVGEAKGPETSSSANSDPSGTLGAPPNVALPDIPKKLLDNAETLGGVLQLIQPFKEVFDNIAEVHPVAKGAWLVVSGAYQVLKNQHDRDGQLVDLYNLMMKTYEIATENDLYQQDGDKKLCAVIDAMVKHSKECSIFISNYGSRGYLYRILTGSEASTRIQDYRVSFSDLQKAFTSDQIDLTTREF</sequence>
<protein>
    <submittedName>
        <fullName evidence="2">Uncharacterized protein</fullName>
    </submittedName>
</protein>
<dbReference type="AlphaFoldDB" id="A0A8H5LVI8"/>
<gene>
    <name evidence="2" type="ORF">D9758_003476</name>
</gene>
<dbReference type="EMBL" id="JAACJM010000007">
    <property type="protein sequence ID" value="KAF5371600.1"/>
    <property type="molecule type" value="Genomic_DNA"/>
</dbReference>
<evidence type="ECO:0000313" key="2">
    <source>
        <dbReference type="EMBL" id="KAF5371600.1"/>
    </source>
</evidence>
<evidence type="ECO:0000313" key="3">
    <source>
        <dbReference type="Proteomes" id="UP000559256"/>
    </source>
</evidence>
<organism evidence="2 3">
    <name type="scientific">Tetrapyrgos nigripes</name>
    <dbReference type="NCBI Taxonomy" id="182062"/>
    <lineage>
        <taxon>Eukaryota</taxon>
        <taxon>Fungi</taxon>
        <taxon>Dikarya</taxon>
        <taxon>Basidiomycota</taxon>
        <taxon>Agaricomycotina</taxon>
        <taxon>Agaricomycetes</taxon>
        <taxon>Agaricomycetidae</taxon>
        <taxon>Agaricales</taxon>
        <taxon>Marasmiineae</taxon>
        <taxon>Marasmiaceae</taxon>
        <taxon>Tetrapyrgos</taxon>
    </lineage>
</organism>
<proteinExistence type="predicted"/>
<keyword evidence="3" id="KW-1185">Reference proteome</keyword>
<comment type="caution">
    <text evidence="2">The sequence shown here is derived from an EMBL/GenBank/DDBJ whole genome shotgun (WGS) entry which is preliminary data.</text>
</comment>
<accession>A0A8H5LVI8</accession>
<feature type="region of interest" description="Disordered" evidence="1">
    <location>
        <begin position="153"/>
        <end position="181"/>
    </location>
</feature>
<evidence type="ECO:0000256" key="1">
    <source>
        <dbReference type="SAM" id="MobiDB-lite"/>
    </source>
</evidence>
<dbReference type="Proteomes" id="UP000559256">
    <property type="component" value="Unassembled WGS sequence"/>
</dbReference>